<dbReference type="Proteomes" id="UP000076577">
    <property type="component" value="Unassembled WGS sequence"/>
</dbReference>
<reference evidence="1 2" key="1">
    <citation type="journal article" date="2016" name="Front. Microbiol.">
        <title>Comparative Genomic Analysis Reveals a Diverse Repertoire of Genes Involved in Prokaryote-Eukaryote Interactions within the Pseudovibrio Genus.</title>
        <authorList>
            <person name="Romano S."/>
            <person name="Fernandez-Guerra A."/>
            <person name="Reen F.J."/>
            <person name="Glockner F.O."/>
            <person name="Crowley S.P."/>
            <person name="O'Sullivan O."/>
            <person name="Cotter P.D."/>
            <person name="Adams C."/>
            <person name="Dobson A.D."/>
            <person name="O'Gara F."/>
        </authorList>
    </citation>
    <scope>NUCLEOTIDE SEQUENCE [LARGE SCALE GENOMIC DNA]</scope>
    <source>
        <strain evidence="1 2">Ad2</strain>
    </source>
</reference>
<dbReference type="STRING" id="989403.SAMN05421798_1167"/>
<gene>
    <name evidence="1" type="ORF">PsAD2_03310</name>
</gene>
<organism evidence="1 2">
    <name type="scientific">Pseudovibrio axinellae</name>
    <dbReference type="NCBI Taxonomy" id="989403"/>
    <lineage>
        <taxon>Bacteria</taxon>
        <taxon>Pseudomonadati</taxon>
        <taxon>Pseudomonadota</taxon>
        <taxon>Alphaproteobacteria</taxon>
        <taxon>Hyphomicrobiales</taxon>
        <taxon>Stappiaceae</taxon>
        <taxon>Pseudovibrio</taxon>
    </lineage>
</organism>
<evidence type="ECO:0000313" key="2">
    <source>
        <dbReference type="Proteomes" id="UP000076577"/>
    </source>
</evidence>
<evidence type="ECO:0000313" key="1">
    <source>
        <dbReference type="EMBL" id="KZL16837.1"/>
    </source>
</evidence>
<protein>
    <submittedName>
        <fullName evidence="1">Phage late control gene D protein (GPD)</fullName>
    </submittedName>
</protein>
<dbReference type="RefSeq" id="WP_161941230.1">
    <property type="nucleotide sequence ID" value="NZ_FOFM01000016.1"/>
</dbReference>
<accession>A0A165WSE1</accession>
<proteinExistence type="predicted"/>
<keyword evidence="2" id="KW-1185">Reference proteome</keyword>
<dbReference type="EMBL" id="LMCB01000043">
    <property type="protein sequence ID" value="KZL16837.1"/>
    <property type="molecule type" value="Genomic_DNA"/>
</dbReference>
<dbReference type="AlphaFoldDB" id="A0A165WSE1"/>
<comment type="caution">
    <text evidence="1">The sequence shown here is derived from an EMBL/GenBank/DDBJ whole genome shotgun (WGS) entry which is preliminary data.</text>
</comment>
<dbReference type="PATRIC" id="fig|989403.3.peg.3558"/>
<sequence>MSIEGDPALFAVAPFTYAGVRPGVDGLEFIIERVTHSYSKAGGLSTDIEGKAKAA</sequence>
<dbReference type="OrthoDB" id="4070623at2"/>
<name>A0A165WSE1_9HYPH</name>